<proteinExistence type="predicted"/>
<feature type="region of interest" description="Disordered" evidence="9">
    <location>
        <begin position="149"/>
        <end position="205"/>
    </location>
</feature>
<dbReference type="PANTHER" id="PTHR43874:SF58">
    <property type="entry name" value="TWO-COMPONENT RESPONSE REGULATOR-LIKE APRR8-RELATED"/>
    <property type="match status" value="1"/>
</dbReference>
<keyword evidence="6" id="KW-0804">Transcription</keyword>
<dbReference type="AlphaFoldDB" id="A0A067JXK6"/>
<dbReference type="FunFam" id="1.10.10.60:FF:000007">
    <property type="entry name" value="Two-component response regulator"/>
    <property type="match status" value="1"/>
</dbReference>
<dbReference type="PROSITE" id="PS51294">
    <property type="entry name" value="HTH_MYB"/>
    <property type="match status" value="1"/>
</dbReference>
<dbReference type="Pfam" id="PF00249">
    <property type="entry name" value="Myb_DNA-binding"/>
    <property type="match status" value="1"/>
</dbReference>
<dbReference type="Proteomes" id="UP000027138">
    <property type="component" value="Unassembled WGS sequence"/>
</dbReference>
<evidence type="ECO:0000313" key="13">
    <source>
        <dbReference type="Proteomes" id="UP000027138"/>
    </source>
</evidence>
<feature type="compositionally biased region" description="Basic and acidic residues" evidence="9">
    <location>
        <begin position="187"/>
        <end position="201"/>
    </location>
</feature>
<dbReference type="Pfam" id="PF00072">
    <property type="entry name" value="Response_reg"/>
    <property type="match status" value="1"/>
</dbReference>
<reference evidence="12 13" key="1">
    <citation type="journal article" date="2014" name="PLoS ONE">
        <title>Global Analysis of Gene Expression Profiles in Physic Nut (Jatropha curcas L.) Seedlings Exposed to Salt Stress.</title>
        <authorList>
            <person name="Zhang L."/>
            <person name="Zhang C."/>
            <person name="Wu P."/>
            <person name="Chen Y."/>
            <person name="Li M."/>
            <person name="Jiang H."/>
            <person name="Wu G."/>
        </authorList>
    </citation>
    <scope>NUCLEOTIDE SEQUENCE [LARGE SCALE GENOMIC DNA]</scope>
    <source>
        <strain evidence="13">cv. GZQX0401</strain>
        <tissue evidence="12">Young leaves</tissue>
    </source>
</reference>
<evidence type="ECO:0000256" key="2">
    <source>
        <dbReference type="ARBA" id="ARBA00022553"/>
    </source>
</evidence>
<protein>
    <submittedName>
        <fullName evidence="12">Uncharacterized protein</fullName>
    </submittedName>
</protein>
<dbReference type="InterPro" id="IPR011006">
    <property type="entry name" value="CheY-like_superfamily"/>
</dbReference>
<dbReference type="Gene3D" id="3.40.50.2300">
    <property type="match status" value="1"/>
</dbReference>
<dbReference type="SUPFAM" id="SSF46689">
    <property type="entry name" value="Homeodomain-like"/>
    <property type="match status" value="1"/>
</dbReference>
<dbReference type="EMBL" id="KK914782">
    <property type="protein sequence ID" value="KDP28696.1"/>
    <property type="molecule type" value="Genomic_DNA"/>
</dbReference>
<name>A0A067JXK6_JATCU</name>
<comment type="subcellular location">
    <subcellularLocation>
        <location evidence="1">Nucleus</location>
    </subcellularLocation>
</comment>
<evidence type="ECO:0000256" key="4">
    <source>
        <dbReference type="ARBA" id="ARBA00023015"/>
    </source>
</evidence>
<keyword evidence="5" id="KW-0010">Activator</keyword>
<evidence type="ECO:0000256" key="8">
    <source>
        <dbReference type="PROSITE-ProRule" id="PRU00169"/>
    </source>
</evidence>
<dbReference type="SUPFAM" id="SSF52172">
    <property type="entry name" value="CheY-like"/>
    <property type="match status" value="1"/>
</dbReference>
<sequence length="457" mass="51521">MTKKQVLSVDNGETAQSGSVGISILVVDCNSTCLTIVSKMLLKFGYKVITAKRTTDALRILRERQQDLDLILTEIHLPDMDKYELLETMGQLSCLPIVVLSADTNENAILGCLFKGAMFYLVKPITPHDIKNLWQFSYVKKHEEGVQTEGAMSFRGKSPPDNVSNEPSECLSFLDSGEQSVRKGKRKASEEIDGNKEEDNASSKVSKKPKLIWTNELHERFLQAIRLLGLDSALPKKILKHMNVPGLKKENISSHLQKYRLSLRREQEAIQKTMLRDYQLSSFDLQCENFEYLKPQFLITNSEPEFRSHAQNPKYVNGSICMPSLGGAKFPINLCSNHNDMSIPKYNDQEYSTYTSCSVVGITVNDNEDLGSLCHMESENGEEISKHSTTVYSLGNSGFERTTDGIEVLGNSSEQQQQLSPPPLLWEQVEDILGAERDELFDIANSSQMFLEEEDLW</sequence>
<evidence type="ECO:0000259" key="10">
    <source>
        <dbReference type="PROSITE" id="PS50110"/>
    </source>
</evidence>
<dbReference type="PANTHER" id="PTHR43874">
    <property type="entry name" value="TWO-COMPONENT RESPONSE REGULATOR"/>
    <property type="match status" value="1"/>
</dbReference>
<keyword evidence="2" id="KW-0597">Phosphoprotein</keyword>
<dbReference type="PROSITE" id="PS50110">
    <property type="entry name" value="RESPONSE_REGULATORY"/>
    <property type="match status" value="1"/>
</dbReference>
<accession>A0A067JXK6</accession>
<dbReference type="InterPro" id="IPR009057">
    <property type="entry name" value="Homeodomain-like_sf"/>
</dbReference>
<dbReference type="CDD" id="cd17584">
    <property type="entry name" value="REC_typeB_ARR-like"/>
    <property type="match status" value="1"/>
</dbReference>
<feature type="domain" description="Response regulatory" evidence="10">
    <location>
        <begin position="23"/>
        <end position="138"/>
    </location>
</feature>
<evidence type="ECO:0000259" key="11">
    <source>
        <dbReference type="PROSITE" id="PS51294"/>
    </source>
</evidence>
<organism evidence="12 13">
    <name type="scientific">Jatropha curcas</name>
    <name type="common">Barbados nut</name>
    <dbReference type="NCBI Taxonomy" id="180498"/>
    <lineage>
        <taxon>Eukaryota</taxon>
        <taxon>Viridiplantae</taxon>
        <taxon>Streptophyta</taxon>
        <taxon>Embryophyta</taxon>
        <taxon>Tracheophyta</taxon>
        <taxon>Spermatophyta</taxon>
        <taxon>Magnoliopsida</taxon>
        <taxon>eudicotyledons</taxon>
        <taxon>Gunneridae</taxon>
        <taxon>Pentapetalae</taxon>
        <taxon>rosids</taxon>
        <taxon>fabids</taxon>
        <taxon>Malpighiales</taxon>
        <taxon>Euphorbiaceae</taxon>
        <taxon>Crotonoideae</taxon>
        <taxon>Jatropheae</taxon>
        <taxon>Jatropha</taxon>
    </lineage>
</organism>
<keyword evidence="13" id="KW-1185">Reference proteome</keyword>
<evidence type="ECO:0000256" key="9">
    <source>
        <dbReference type="SAM" id="MobiDB-lite"/>
    </source>
</evidence>
<gene>
    <name evidence="12" type="ORF">JCGZ_14467</name>
</gene>
<dbReference type="InterPro" id="IPR001005">
    <property type="entry name" value="SANT/Myb"/>
</dbReference>
<dbReference type="Gene3D" id="1.10.10.60">
    <property type="entry name" value="Homeodomain-like"/>
    <property type="match status" value="1"/>
</dbReference>
<keyword evidence="4" id="KW-0805">Transcription regulation</keyword>
<keyword evidence="3" id="KW-0902">Two-component regulatory system</keyword>
<evidence type="ECO:0000256" key="3">
    <source>
        <dbReference type="ARBA" id="ARBA00023012"/>
    </source>
</evidence>
<evidence type="ECO:0000256" key="5">
    <source>
        <dbReference type="ARBA" id="ARBA00023159"/>
    </source>
</evidence>
<feature type="domain" description="HTH myb-type" evidence="11">
    <location>
        <begin position="213"/>
        <end position="264"/>
    </location>
</feature>
<evidence type="ECO:0000256" key="6">
    <source>
        <dbReference type="ARBA" id="ARBA00023163"/>
    </source>
</evidence>
<dbReference type="GO" id="GO:0009736">
    <property type="term" value="P:cytokinin-activated signaling pathway"/>
    <property type="evidence" value="ECO:0007669"/>
    <property type="project" value="InterPro"/>
</dbReference>
<comment type="caution">
    <text evidence="8">Lacks conserved residue(s) required for the propagation of feature annotation.</text>
</comment>
<dbReference type="GO" id="GO:0005634">
    <property type="term" value="C:nucleus"/>
    <property type="evidence" value="ECO:0007669"/>
    <property type="project" value="UniProtKB-SubCell"/>
</dbReference>
<dbReference type="InterPro" id="IPR045279">
    <property type="entry name" value="ARR-like"/>
</dbReference>
<keyword evidence="7" id="KW-0539">Nucleus</keyword>
<dbReference type="NCBIfam" id="TIGR01557">
    <property type="entry name" value="myb_SHAQKYF"/>
    <property type="match status" value="1"/>
</dbReference>
<dbReference type="GO" id="GO:0000160">
    <property type="term" value="P:phosphorelay signal transduction system"/>
    <property type="evidence" value="ECO:0007669"/>
    <property type="project" value="UniProtKB-KW"/>
</dbReference>
<dbReference type="InterPro" id="IPR001789">
    <property type="entry name" value="Sig_transdc_resp-reg_receiver"/>
</dbReference>
<dbReference type="OrthoDB" id="21225at2759"/>
<evidence type="ECO:0000256" key="1">
    <source>
        <dbReference type="ARBA" id="ARBA00004123"/>
    </source>
</evidence>
<dbReference type="SMART" id="SM00448">
    <property type="entry name" value="REC"/>
    <property type="match status" value="1"/>
</dbReference>
<dbReference type="GO" id="GO:0003677">
    <property type="term" value="F:DNA binding"/>
    <property type="evidence" value="ECO:0007669"/>
    <property type="project" value="InterPro"/>
</dbReference>
<evidence type="ECO:0000256" key="7">
    <source>
        <dbReference type="ARBA" id="ARBA00023242"/>
    </source>
</evidence>
<dbReference type="InterPro" id="IPR006447">
    <property type="entry name" value="Myb_dom_plants"/>
</dbReference>
<dbReference type="InterPro" id="IPR017930">
    <property type="entry name" value="Myb_dom"/>
</dbReference>
<evidence type="ECO:0000313" key="12">
    <source>
        <dbReference type="EMBL" id="KDP28696.1"/>
    </source>
</evidence>